<feature type="transmembrane region" description="Helical" evidence="1">
    <location>
        <begin position="29"/>
        <end position="50"/>
    </location>
</feature>
<dbReference type="PROSITE" id="PS50887">
    <property type="entry name" value="GGDEF"/>
    <property type="match status" value="1"/>
</dbReference>
<protein>
    <submittedName>
        <fullName evidence="5">Diguanylate cyclase (GGDEF) domain-containing protein</fullName>
    </submittedName>
</protein>
<reference evidence="5 6" key="1">
    <citation type="submission" date="2016-10" db="EMBL/GenBank/DDBJ databases">
        <authorList>
            <person name="de Groot N.N."/>
        </authorList>
    </citation>
    <scope>NUCLEOTIDE SEQUENCE [LARGE SCALE GENOMIC DNA]</scope>
    <source>
        <strain evidence="5 6">DSM 17074</strain>
    </source>
</reference>
<dbReference type="OrthoDB" id="9759607at2"/>
<dbReference type="SUPFAM" id="SSF55073">
    <property type="entry name" value="Nucleotide cyclase"/>
    <property type="match status" value="1"/>
</dbReference>
<dbReference type="InterPro" id="IPR029787">
    <property type="entry name" value="Nucleotide_cyclase"/>
</dbReference>
<feature type="transmembrane region" description="Helical" evidence="1">
    <location>
        <begin position="5"/>
        <end position="23"/>
    </location>
</feature>
<dbReference type="InterPro" id="IPR000160">
    <property type="entry name" value="GGDEF_dom"/>
</dbReference>
<dbReference type="InterPro" id="IPR052155">
    <property type="entry name" value="Biofilm_reg_signaling"/>
</dbReference>
<dbReference type="InterPro" id="IPR001633">
    <property type="entry name" value="EAL_dom"/>
</dbReference>
<dbReference type="InterPro" id="IPR043128">
    <property type="entry name" value="Rev_trsase/Diguanyl_cyclase"/>
</dbReference>
<dbReference type="EMBL" id="BJWJ01000007">
    <property type="protein sequence ID" value="GEM03981.1"/>
    <property type="molecule type" value="Genomic_DNA"/>
</dbReference>
<evidence type="ECO:0000259" key="3">
    <source>
        <dbReference type="PROSITE" id="PS50887"/>
    </source>
</evidence>
<organism evidence="5 6">
    <name type="scientific">Halolactibacillus miurensis</name>
    <dbReference type="NCBI Taxonomy" id="306541"/>
    <lineage>
        <taxon>Bacteria</taxon>
        <taxon>Bacillati</taxon>
        <taxon>Bacillota</taxon>
        <taxon>Bacilli</taxon>
        <taxon>Bacillales</taxon>
        <taxon>Bacillaceae</taxon>
        <taxon>Halolactibacillus</taxon>
    </lineage>
</organism>
<dbReference type="CDD" id="cd01949">
    <property type="entry name" value="GGDEF"/>
    <property type="match status" value="1"/>
</dbReference>
<evidence type="ECO:0000259" key="2">
    <source>
        <dbReference type="PROSITE" id="PS50883"/>
    </source>
</evidence>
<feature type="domain" description="EAL" evidence="2">
    <location>
        <begin position="494"/>
        <end position="746"/>
    </location>
</feature>
<evidence type="ECO:0000256" key="1">
    <source>
        <dbReference type="SAM" id="Phobius"/>
    </source>
</evidence>
<dbReference type="Pfam" id="PF00563">
    <property type="entry name" value="EAL"/>
    <property type="match status" value="1"/>
</dbReference>
<reference evidence="4 7" key="2">
    <citation type="submission" date="2019-07" db="EMBL/GenBank/DDBJ databases">
        <title>Whole genome shotgun sequence of Halolactibacillus miurensis NBRC 100873.</title>
        <authorList>
            <person name="Hosoyama A."/>
            <person name="Uohara A."/>
            <person name="Ohji S."/>
            <person name="Ichikawa N."/>
        </authorList>
    </citation>
    <scope>NUCLEOTIDE SEQUENCE [LARGE SCALE GENOMIC DNA]</scope>
    <source>
        <strain evidence="4 7">NBRC 100873</strain>
    </source>
</reference>
<keyword evidence="1" id="KW-0812">Transmembrane</keyword>
<dbReference type="CDD" id="cd01948">
    <property type="entry name" value="EAL"/>
    <property type="match status" value="1"/>
</dbReference>
<keyword evidence="1" id="KW-0472">Membrane</keyword>
<dbReference type="PROSITE" id="PS50883">
    <property type="entry name" value="EAL"/>
    <property type="match status" value="1"/>
</dbReference>
<proteinExistence type="predicted"/>
<keyword evidence="7" id="KW-1185">Reference proteome</keyword>
<name>A0A1I6SB28_9BACI</name>
<evidence type="ECO:0000313" key="5">
    <source>
        <dbReference type="EMBL" id="SFS74169.1"/>
    </source>
</evidence>
<evidence type="ECO:0000313" key="7">
    <source>
        <dbReference type="Proteomes" id="UP000321773"/>
    </source>
</evidence>
<dbReference type="NCBIfam" id="TIGR00254">
    <property type="entry name" value="GGDEF"/>
    <property type="match status" value="1"/>
</dbReference>
<dbReference type="PANTHER" id="PTHR44757">
    <property type="entry name" value="DIGUANYLATE CYCLASE DGCP"/>
    <property type="match status" value="1"/>
</dbReference>
<dbReference type="EMBL" id="FPAI01000008">
    <property type="protein sequence ID" value="SFS74169.1"/>
    <property type="molecule type" value="Genomic_DNA"/>
</dbReference>
<keyword evidence="1" id="KW-1133">Transmembrane helix</keyword>
<feature type="transmembrane region" description="Helical" evidence="1">
    <location>
        <begin position="266"/>
        <end position="283"/>
    </location>
</feature>
<gene>
    <name evidence="4" type="ORF">HMI01_09690</name>
    <name evidence="5" type="ORF">SAMN05421668_10851</name>
</gene>
<evidence type="ECO:0000313" key="4">
    <source>
        <dbReference type="EMBL" id="GEM03981.1"/>
    </source>
</evidence>
<accession>A0A1I6SB28</accession>
<feature type="domain" description="GGDEF" evidence="3">
    <location>
        <begin position="353"/>
        <end position="485"/>
    </location>
</feature>
<feature type="transmembrane region" description="Helical" evidence="1">
    <location>
        <begin position="196"/>
        <end position="217"/>
    </location>
</feature>
<dbReference type="Gene3D" id="3.30.70.270">
    <property type="match status" value="1"/>
</dbReference>
<feature type="transmembrane region" description="Helical" evidence="1">
    <location>
        <begin position="62"/>
        <end position="86"/>
    </location>
</feature>
<dbReference type="Proteomes" id="UP000199139">
    <property type="component" value="Unassembled WGS sequence"/>
</dbReference>
<feature type="transmembrane region" description="Helical" evidence="1">
    <location>
        <begin position="129"/>
        <end position="148"/>
    </location>
</feature>
<feature type="transmembrane region" description="Helical" evidence="1">
    <location>
        <begin position="98"/>
        <end position="117"/>
    </location>
</feature>
<feature type="transmembrane region" description="Helical" evidence="1">
    <location>
        <begin position="229"/>
        <end position="245"/>
    </location>
</feature>
<evidence type="ECO:0000313" key="6">
    <source>
        <dbReference type="Proteomes" id="UP000199139"/>
    </source>
</evidence>
<dbReference type="InterPro" id="IPR035919">
    <property type="entry name" value="EAL_sf"/>
</dbReference>
<dbReference type="SMART" id="SM00052">
    <property type="entry name" value="EAL"/>
    <property type="match status" value="1"/>
</dbReference>
<dbReference type="PANTHER" id="PTHR44757:SF2">
    <property type="entry name" value="BIOFILM ARCHITECTURE MAINTENANCE PROTEIN MBAA"/>
    <property type="match status" value="1"/>
</dbReference>
<dbReference type="STRING" id="306541.SAMN05421668_10851"/>
<dbReference type="RefSeq" id="WP_062322733.1">
    <property type="nucleotide sequence ID" value="NZ_BJWJ01000007.1"/>
</dbReference>
<dbReference type="SUPFAM" id="SSF141868">
    <property type="entry name" value="EAL domain-like"/>
    <property type="match status" value="1"/>
</dbReference>
<dbReference type="Gene3D" id="3.20.20.450">
    <property type="entry name" value="EAL domain"/>
    <property type="match status" value="1"/>
</dbReference>
<dbReference type="AlphaFoldDB" id="A0A1I6SB28"/>
<feature type="transmembrane region" description="Helical" evidence="1">
    <location>
        <begin position="160"/>
        <end position="184"/>
    </location>
</feature>
<dbReference type="Pfam" id="PF00990">
    <property type="entry name" value="GGDEF"/>
    <property type="match status" value="1"/>
</dbReference>
<dbReference type="SMART" id="SM00267">
    <property type="entry name" value="GGDEF"/>
    <property type="match status" value="1"/>
</dbReference>
<feature type="transmembrane region" description="Helical" evidence="1">
    <location>
        <begin position="289"/>
        <end position="309"/>
    </location>
</feature>
<sequence length="749" mass="86970">MVKRLAILNMMSVVLLQMIFFIYHDQTTVRQFIGTFLPLILSLLVIVQIIRLVKTKHIDDGPFWLALFIAMLFYVGSYLVWAFDFIQGQLVISTPLSFSLWIMIYPFMFYAIIYKIIQLRNKEHVYQYLFHIITFVVIVFAIVFHYVFEPFVVVGDMTLVRFLVLILEPLLSVLLMIAAVVLYFLTIESEERRIHLFFVSGFLTQALAEIFYVFQMVEQSYVVGQFTDVLWVFALLNFLAGTYLSRQRPAEVSWRLLRLVDHKDSILPYIWIIGFTVFVRLVVSPMLNALSIAVVILMLVLIVYQLLVVRRNTELLNSYEKIMYLTPLTGLRNRTSLMYDLPHILHRVKRLRQTLALVVINLDRFKNINDALGREYGDVLIKEVANRLALTIDRHTVLYHLGADEFVLLIYNKQKSHLVALIEQLLKTISEPVDYHNKQMNVTASIGVSFAPTDATKAESLFQMAEQAMHQAKSYGKNQYFFFDRSLKQQLDRRLLIENELKFAANRGEISVYYQPKYMLNPEELVGFEALFRWHHETLGFISPAEAIPIAEETGHINLIGYYILDEVMRQVAHWQHVYDFYEIVSVNVSAVQLRQMDFYPQVKYLLEKHGLKGKYIELELTESVMMELTDVLPKLEQLKSLGLRMSLDDFGTGYSSLFILKELPIDTIKIDQSFVRTIDDTRSANIVKTILDIGSNLGLQVIAEGIEDTGCLTTLTELGCLFGQGYYFARPMPIEEIDHYIKKYYIKT</sequence>
<dbReference type="Proteomes" id="UP000321773">
    <property type="component" value="Unassembled WGS sequence"/>
</dbReference>